<dbReference type="Proteomes" id="UP000242656">
    <property type="component" value="Unassembled WGS sequence"/>
</dbReference>
<name>A0A2B0MR75_BACCE</name>
<dbReference type="RefSeq" id="WP_098489712.1">
    <property type="nucleotide sequence ID" value="NZ_NUWN01000013.1"/>
</dbReference>
<comment type="caution">
    <text evidence="1">The sequence shown here is derived from an EMBL/GenBank/DDBJ whole genome shotgun (WGS) entry which is preliminary data.</text>
</comment>
<evidence type="ECO:0000313" key="2">
    <source>
        <dbReference type="Proteomes" id="UP000242656"/>
    </source>
</evidence>
<accession>A0A2B0MR75</accession>
<reference evidence="1 2" key="1">
    <citation type="submission" date="2017-09" db="EMBL/GenBank/DDBJ databases">
        <title>Large-scale bioinformatics analysis of Bacillus genomes uncovers conserved roles of natural products in bacterial physiology.</title>
        <authorList>
            <consortium name="Agbiome Team Llc"/>
            <person name="Bleich R.M."/>
            <person name="Grubbs K.J."/>
            <person name="Santa Maria K.C."/>
            <person name="Allen S.E."/>
            <person name="Farag S."/>
            <person name="Shank E.A."/>
            <person name="Bowers A."/>
        </authorList>
    </citation>
    <scope>NUCLEOTIDE SEQUENCE [LARGE SCALE GENOMIC DNA]</scope>
    <source>
        <strain evidence="1 2">AFS083043</strain>
    </source>
</reference>
<protein>
    <submittedName>
        <fullName evidence="1">Uncharacterized protein</fullName>
    </submittedName>
</protein>
<organism evidence="1 2">
    <name type="scientific">Bacillus cereus</name>
    <dbReference type="NCBI Taxonomy" id="1396"/>
    <lineage>
        <taxon>Bacteria</taxon>
        <taxon>Bacillati</taxon>
        <taxon>Bacillota</taxon>
        <taxon>Bacilli</taxon>
        <taxon>Bacillales</taxon>
        <taxon>Bacillaceae</taxon>
        <taxon>Bacillus</taxon>
        <taxon>Bacillus cereus group</taxon>
    </lineage>
</organism>
<proteinExistence type="predicted"/>
<dbReference type="EMBL" id="NUWN01000013">
    <property type="protein sequence ID" value="PFK46642.1"/>
    <property type="molecule type" value="Genomic_DNA"/>
</dbReference>
<evidence type="ECO:0000313" key="1">
    <source>
        <dbReference type="EMBL" id="PFK46642.1"/>
    </source>
</evidence>
<dbReference type="AlphaFoldDB" id="A0A2B0MR75"/>
<sequence>MSNFNNFAFACPCPTTTWAPKHEKHEKHDNCKCGRCKSSCQDCCDVCLKDKCCDGAGIHLFTGLNVGVLGNGMMIPLSVVAQSQDGFDYASPGTVRVKECGKYLIGVSVTLAVGILGPIDLVVERCDGSIRSLVSLGQISVNQSPIIALFDKSGTTVCLEPGDKIYLRSLADIVEVSVGIAVSIAKVC</sequence>
<gene>
    <name evidence="1" type="ORF">COI93_03725</name>
</gene>